<dbReference type="EMBL" id="JBHTJR010000023">
    <property type="protein sequence ID" value="MFD0992516.1"/>
    <property type="molecule type" value="Genomic_DNA"/>
</dbReference>
<feature type="binding site" evidence="6">
    <location>
        <position position="77"/>
    </location>
    <ligand>
        <name>substrate</name>
    </ligand>
</feature>
<evidence type="ECO:0000313" key="9">
    <source>
        <dbReference type="EMBL" id="MFD0992516.1"/>
    </source>
</evidence>
<reference evidence="10" key="1">
    <citation type="journal article" date="2019" name="Int. J. Syst. Evol. Microbiol.">
        <title>The Global Catalogue of Microorganisms (GCM) 10K type strain sequencing project: providing services to taxonomists for standard genome sequencing and annotation.</title>
        <authorList>
            <consortium name="The Broad Institute Genomics Platform"/>
            <consortium name="The Broad Institute Genome Sequencing Center for Infectious Disease"/>
            <person name="Wu L."/>
            <person name="Ma J."/>
        </authorList>
    </citation>
    <scope>NUCLEOTIDE SEQUENCE [LARGE SCALE GENOMIC DNA]</scope>
    <source>
        <strain evidence="10">CCUG 60527</strain>
    </source>
</reference>
<dbReference type="PANTHER" id="PTHR43330">
    <property type="entry name" value="METHIONINE AMINOPEPTIDASE"/>
    <property type="match status" value="1"/>
</dbReference>
<dbReference type="RefSeq" id="WP_386105888.1">
    <property type="nucleotide sequence ID" value="NZ_JBHTJR010000023.1"/>
</dbReference>
<feature type="binding site" evidence="6">
    <location>
        <position position="232"/>
    </location>
    <ligand>
        <name>a divalent metal cation</name>
        <dbReference type="ChEBI" id="CHEBI:60240"/>
        <label>2</label>
        <note>catalytic</note>
    </ligand>
</feature>
<dbReference type="SUPFAM" id="SSF55920">
    <property type="entry name" value="Creatinase/aminopeptidase"/>
    <property type="match status" value="1"/>
</dbReference>
<dbReference type="InterPro" id="IPR000994">
    <property type="entry name" value="Pept_M24"/>
</dbReference>
<feature type="binding site" evidence="6">
    <location>
        <position position="201"/>
    </location>
    <ligand>
        <name>a divalent metal cation</name>
        <dbReference type="ChEBI" id="CHEBI:60240"/>
        <label>2</label>
        <note>catalytic</note>
    </ligand>
</feature>
<sequence>MIIQKTREEIELMRESALVVSKTLGMLAKEVKPGVTPLYLDKLAEEFVRSQDAIPGFLGLYDFPNTLCMSPNAQVVHGIPNNTPLQEGDIISIDCGAIKNGFYGDHAYTFAVGEVTPEVEKLLKVTKESLYVGIRELKVGNRVGDVGYAIQQYCEKHGYGVVRELVGHGLGKTMHEDPEMPNYGRRGRGKKFVEGMVVAIEPMINMGTQKIRQHKDGWTITTLDGKPSAHFEHDVAIVDGKPELLSTFQYIYDALGIESTEENEFRQQPLAL</sequence>
<dbReference type="CDD" id="cd01086">
    <property type="entry name" value="MetAP1"/>
    <property type="match status" value="1"/>
</dbReference>
<evidence type="ECO:0000256" key="4">
    <source>
        <dbReference type="ARBA" id="ARBA00022723"/>
    </source>
</evidence>
<evidence type="ECO:0000256" key="7">
    <source>
        <dbReference type="RuleBase" id="RU003653"/>
    </source>
</evidence>
<feature type="binding site" evidence="6">
    <location>
        <position position="105"/>
    </location>
    <ligand>
        <name>a divalent metal cation</name>
        <dbReference type="ChEBI" id="CHEBI:60240"/>
        <label>2</label>
        <note>catalytic</note>
    </ligand>
</feature>
<feature type="binding site" evidence="6">
    <location>
        <position position="94"/>
    </location>
    <ligand>
        <name>a divalent metal cation</name>
        <dbReference type="ChEBI" id="CHEBI:60240"/>
        <label>1</label>
    </ligand>
</feature>
<evidence type="ECO:0000256" key="5">
    <source>
        <dbReference type="ARBA" id="ARBA00022801"/>
    </source>
</evidence>
<dbReference type="InterPro" id="IPR002467">
    <property type="entry name" value="Pept_M24A_MAP1"/>
</dbReference>
<dbReference type="Pfam" id="PF00557">
    <property type="entry name" value="Peptidase_M24"/>
    <property type="match status" value="1"/>
</dbReference>
<evidence type="ECO:0000256" key="2">
    <source>
        <dbReference type="ARBA" id="ARBA00022438"/>
    </source>
</evidence>
<comment type="function">
    <text evidence="1 6">Removes the N-terminal methionine from nascent proteins. The N-terminal methionine is often cleaved when the second residue in the primary sequence is small and uncharged (Met-Ala-, Cys, Gly, Pro, Ser, Thr, or Val). Requires deformylation of the N(alpha)-formylated initiator methionine before it can be hydrolyzed.</text>
</comment>
<dbReference type="InterPro" id="IPR036005">
    <property type="entry name" value="Creatinase/aminopeptidase-like"/>
</dbReference>
<comment type="catalytic activity">
    <reaction evidence="6 7">
        <text>Release of N-terminal amino acids, preferentially methionine, from peptides and arylamides.</text>
        <dbReference type="EC" id="3.4.11.18"/>
    </reaction>
</comment>
<dbReference type="Proteomes" id="UP001597062">
    <property type="component" value="Unassembled WGS sequence"/>
</dbReference>
<dbReference type="PRINTS" id="PR00599">
    <property type="entry name" value="MAPEPTIDASE"/>
</dbReference>
<evidence type="ECO:0000259" key="8">
    <source>
        <dbReference type="Pfam" id="PF00557"/>
    </source>
</evidence>
<accession>A0ABW3JR19</accession>
<comment type="subunit">
    <text evidence="6">Monomer.</text>
</comment>
<keyword evidence="3 6" id="KW-0645">Protease</keyword>
<evidence type="ECO:0000256" key="1">
    <source>
        <dbReference type="ARBA" id="ARBA00002521"/>
    </source>
</evidence>
<evidence type="ECO:0000256" key="6">
    <source>
        <dbReference type="HAMAP-Rule" id="MF_01974"/>
    </source>
</evidence>
<dbReference type="EC" id="3.4.11.18" evidence="6 7"/>
<feature type="binding site" evidence="6">
    <location>
        <position position="168"/>
    </location>
    <ligand>
        <name>a divalent metal cation</name>
        <dbReference type="ChEBI" id="CHEBI:60240"/>
        <label>2</label>
        <note>catalytic</note>
    </ligand>
</feature>
<keyword evidence="4 6" id="KW-0479">Metal-binding</keyword>
<protein>
    <recommendedName>
        <fullName evidence="6 7">Methionine aminopeptidase</fullName>
        <shortName evidence="6">MAP</shortName>
        <shortName evidence="6">MetAP</shortName>
        <ecNumber evidence="6 7">3.4.11.18</ecNumber>
    </recommendedName>
    <alternativeName>
        <fullName evidence="6">Peptidase M</fullName>
    </alternativeName>
</protein>
<organism evidence="9 10">
    <name type="scientific">Tenacibaculum geojense</name>
    <dbReference type="NCBI Taxonomy" id="915352"/>
    <lineage>
        <taxon>Bacteria</taxon>
        <taxon>Pseudomonadati</taxon>
        <taxon>Bacteroidota</taxon>
        <taxon>Flavobacteriia</taxon>
        <taxon>Flavobacteriales</taxon>
        <taxon>Flavobacteriaceae</taxon>
        <taxon>Tenacibaculum</taxon>
    </lineage>
</organism>
<evidence type="ECO:0000313" key="10">
    <source>
        <dbReference type="Proteomes" id="UP001597062"/>
    </source>
</evidence>
<dbReference type="InterPro" id="IPR001714">
    <property type="entry name" value="Pept_M24_MAP"/>
</dbReference>
<comment type="caution">
    <text evidence="9">The sequence shown here is derived from an EMBL/GenBank/DDBJ whole genome shotgun (WGS) entry which is preliminary data.</text>
</comment>
<feature type="binding site" evidence="6">
    <location>
        <position position="232"/>
    </location>
    <ligand>
        <name>a divalent metal cation</name>
        <dbReference type="ChEBI" id="CHEBI:60240"/>
        <label>1</label>
    </ligand>
</feature>
<dbReference type="PANTHER" id="PTHR43330:SF27">
    <property type="entry name" value="METHIONINE AMINOPEPTIDASE"/>
    <property type="match status" value="1"/>
</dbReference>
<dbReference type="HAMAP" id="MF_01974">
    <property type="entry name" value="MetAP_1"/>
    <property type="match status" value="1"/>
</dbReference>
<feature type="binding site" evidence="6">
    <location>
        <position position="105"/>
    </location>
    <ligand>
        <name>a divalent metal cation</name>
        <dbReference type="ChEBI" id="CHEBI:60240"/>
        <label>1</label>
    </ligand>
</feature>
<proteinExistence type="inferred from homology"/>
<feature type="domain" description="Peptidase M24" evidence="8">
    <location>
        <begin position="11"/>
        <end position="237"/>
    </location>
</feature>
<dbReference type="Gene3D" id="3.90.230.10">
    <property type="entry name" value="Creatinase/methionine aminopeptidase superfamily"/>
    <property type="match status" value="1"/>
</dbReference>
<keyword evidence="10" id="KW-1185">Reference proteome</keyword>
<comment type="similarity">
    <text evidence="6">Belongs to the peptidase M24A family. Methionine aminopeptidase type 1 subfamily.</text>
</comment>
<dbReference type="NCBIfam" id="TIGR00500">
    <property type="entry name" value="met_pdase_I"/>
    <property type="match status" value="1"/>
</dbReference>
<name>A0ABW3JR19_9FLAO</name>
<feature type="binding site" evidence="6">
    <location>
        <position position="175"/>
    </location>
    <ligand>
        <name>substrate</name>
    </ligand>
</feature>
<keyword evidence="5 6" id="KW-0378">Hydrolase</keyword>
<comment type="cofactor">
    <cofactor evidence="6">
        <name>Co(2+)</name>
        <dbReference type="ChEBI" id="CHEBI:48828"/>
    </cofactor>
    <cofactor evidence="6">
        <name>Zn(2+)</name>
        <dbReference type="ChEBI" id="CHEBI:29105"/>
    </cofactor>
    <cofactor evidence="6">
        <name>Mn(2+)</name>
        <dbReference type="ChEBI" id="CHEBI:29035"/>
    </cofactor>
    <cofactor evidence="6">
        <name>Fe(2+)</name>
        <dbReference type="ChEBI" id="CHEBI:29033"/>
    </cofactor>
    <text evidence="6">Binds 2 divalent metal cations per subunit. Has a high-affinity and a low affinity metal-binding site. The true nature of the physiological cofactor is under debate. The enzyme is active with cobalt, zinc, manganese or divalent iron ions. Most likely, methionine aminopeptidases function as mononuclear Fe(2+)-metalloproteases under physiological conditions, and the catalytically relevant metal-binding site has been assigned to the histidine-containing high-affinity site.</text>
</comment>
<dbReference type="GO" id="GO:0004239">
    <property type="term" value="F:initiator methionyl aminopeptidase activity"/>
    <property type="evidence" value="ECO:0007669"/>
    <property type="project" value="UniProtKB-EC"/>
</dbReference>
<gene>
    <name evidence="6 9" type="primary">map</name>
    <name evidence="9" type="ORF">ACFQ1U_04810</name>
</gene>
<keyword evidence="2 6" id="KW-0031">Aminopeptidase</keyword>
<evidence type="ECO:0000256" key="3">
    <source>
        <dbReference type="ARBA" id="ARBA00022670"/>
    </source>
</evidence>